<gene>
    <name evidence="1" type="ORF">LCGC14_0147620</name>
</gene>
<proteinExistence type="predicted"/>
<accession>A0A0F9V097</accession>
<sequence>MDSTYWTSFKDELTKLGALPSKSLHVTPGADPGQRRILGNSPAPTMGSLTASMAPNSLASKDLGSKVLGNPQMMQKMINMSKAIKDIKLQKAM</sequence>
<protein>
    <submittedName>
        <fullName evidence="1">Uncharacterized protein</fullName>
    </submittedName>
</protein>
<evidence type="ECO:0000313" key="1">
    <source>
        <dbReference type="EMBL" id="KKN98650.1"/>
    </source>
</evidence>
<name>A0A0F9V097_9ZZZZ</name>
<reference evidence="1" key="1">
    <citation type="journal article" date="2015" name="Nature">
        <title>Complex archaea that bridge the gap between prokaryotes and eukaryotes.</title>
        <authorList>
            <person name="Spang A."/>
            <person name="Saw J.H."/>
            <person name="Jorgensen S.L."/>
            <person name="Zaremba-Niedzwiedzka K."/>
            <person name="Martijn J."/>
            <person name="Lind A.E."/>
            <person name="van Eijk R."/>
            <person name="Schleper C."/>
            <person name="Guy L."/>
            <person name="Ettema T.J."/>
        </authorList>
    </citation>
    <scope>NUCLEOTIDE SEQUENCE</scope>
</reference>
<dbReference type="EMBL" id="LAZR01000051">
    <property type="protein sequence ID" value="KKN98650.1"/>
    <property type="molecule type" value="Genomic_DNA"/>
</dbReference>
<comment type="caution">
    <text evidence="1">The sequence shown here is derived from an EMBL/GenBank/DDBJ whole genome shotgun (WGS) entry which is preliminary data.</text>
</comment>
<organism evidence="1">
    <name type="scientific">marine sediment metagenome</name>
    <dbReference type="NCBI Taxonomy" id="412755"/>
    <lineage>
        <taxon>unclassified sequences</taxon>
        <taxon>metagenomes</taxon>
        <taxon>ecological metagenomes</taxon>
    </lineage>
</organism>
<dbReference type="AlphaFoldDB" id="A0A0F9V097"/>